<protein>
    <recommendedName>
        <fullName evidence="3">histidine kinase</fullName>
        <ecNumber evidence="3">2.7.13.3</ecNumber>
    </recommendedName>
</protein>
<evidence type="ECO:0000313" key="15">
    <source>
        <dbReference type="Proteomes" id="UP000465601"/>
    </source>
</evidence>
<evidence type="ECO:0000256" key="8">
    <source>
        <dbReference type="ARBA" id="ARBA00022989"/>
    </source>
</evidence>
<dbReference type="Pfam" id="PF00512">
    <property type="entry name" value="HisKA"/>
    <property type="match status" value="1"/>
</dbReference>
<dbReference type="InterPro" id="IPR003661">
    <property type="entry name" value="HisK_dim/P_dom"/>
</dbReference>
<dbReference type="Gene3D" id="1.10.287.130">
    <property type="match status" value="1"/>
</dbReference>
<evidence type="ECO:0000256" key="10">
    <source>
        <dbReference type="ARBA" id="ARBA00023136"/>
    </source>
</evidence>
<accession>A0A833HME7</accession>
<evidence type="ECO:0000256" key="2">
    <source>
        <dbReference type="ARBA" id="ARBA00004141"/>
    </source>
</evidence>
<evidence type="ECO:0000259" key="12">
    <source>
        <dbReference type="PROSITE" id="PS50109"/>
    </source>
</evidence>
<comment type="caution">
    <text evidence="14">The sequence shown here is derived from an EMBL/GenBank/DDBJ whole genome shotgun (WGS) entry which is preliminary data.</text>
</comment>
<dbReference type="RefSeq" id="WP_151866620.1">
    <property type="nucleotide sequence ID" value="NZ_WBZB01000042.1"/>
</dbReference>
<dbReference type="Proteomes" id="UP000465601">
    <property type="component" value="Unassembled WGS sequence"/>
</dbReference>
<dbReference type="Pfam" id="PF00672">
    <property type="entry name" value="HAMP"/>
    <property type="match status" value="1"/>
</dbReference>
<dbReference type="InterPro" id="IPR008358">
    <property type="entry name" value="Sig_transdc_His_kin/Pase_MprB"/>
</dbReference>
<dbReference type="SMART" id="SM00304">
    <property type="entry name" value="HAMP"/>
    <property type="match status" value="1"/>
</dbReference>
<keyword evidence="6 11" id="KW-0812">Transmembrane</keyword>
<feature type="domain" description="HAMP" evidence="13">
    <location>
        <begin position="104"/>
        <end position="156"/>
    </location>
</feature>
<keyword evidence="15" id="KW-1185">Reference proteome</keyword>
<dbReference type="AlphaFoldDB" id="A0A833HME7"/>
<dbReference type="PRINTS" id="PR01780">
    <property type="entry name" value="LANTIREGPROT"/>
</dbReference>
<feature type="transmembrane region" description="Helical" evidence="11">
    <location>
        <begin position="80"/>
        <end position="102"/>
    </location>
</feature>
<dbReference type="SUPFAM" id="SSF158472">
    <property type="entry name" value="HAMP domain-like"/>
    <property type="match status" value="1"/>
</dbReference>
<dbReference type="PANTHER" id="PTHR45528:SF8">
    <property type="entry name" value="HISTIDINE KINASE"/>
    <property type="match status" value="1"/>
</dbReference>
<dbReference type="InterPro" id="IPR050398">
    <property type="entry name" value="HssS/ArlS-like"/>
</dbReference>
<dbReference type="SMART" id="SM00388">
    <property type="entry name" value="HisKA"/>
    <property type="match status" value="1"/>
</dbReference>
<dbReference type="SMART" id="SM00387">
    <property type="entry name" value="HATPase_c"/>
    <property type="match status" value="1"/>
</dbReference>
<comment type="subcellular location">
    <subcellularLocation>
        <location evidence="2">Membrane</location>
        <topology evidence="2">Multi-pass membrane protein</topology>
    </subcellularLocation>
</comment>
<feature type="transmembrane region" description="Helical" evidence="11">
    <location>
        <begin position="12"/>
        <end position="35"/>
    </location>
</feature>
<evidence type="ECO:0000256" key="5">
    <source>
        <dbReference type="ARBA" id="ARBA00022679"/>
    </source>
</evidence>
<keyword evidence="4" id="KW-0597">Phosphoprotein</keyword>
<dbReference type="InterPro" id="IPR003660">
    <property type="entry name" value="HAMP_dom"/>
</dbReference>
<dbReference type="GO" id="GO:0000155">
    <property type="term" value="F:phosphorelay sensor kinase activity"/>
    <property type="evidence" value="ECO:0007669"/>
    <property type="project" value="InterPro"/>
</dbReference>
<evidence type="ECO:0000256" key="1">
    <source>
        <dbReference type="ARBA" id="ARBA00000085"/>
    </source>
</evidence>
<dbReference type="Pfam" id="PF02518">
    <property type="entry name" value="HATPase_c"/>
    <property type="match status" value="1"/>
</dbReference>
<evidence type="ECO:0000256" key="7">
    <source>
        <dbReference type="ARBA" id="ARBA00022777"/>
    </source>
</evidence>
<dbReference type="SUPFAM" id="SSF55874">
    <property type="entry name" value="ATPase domain of HSP90 chaperone/DNA topoisomerase II/histidine kinase"/>
    <property type="match status" value="1"/>
</dbReference>
<keyword evidence="10 11" id="KW-0472">Membrane</keyword>
<evidence type="ECO:0000256" key="11">
    <source>
        <dbReference type="SAM" id="Phobius"/>
    </source>
</evidence>
<reference evidence="14 15" key="1">
    <citation type="submission" date="2019-10" db="EMBL/GenBank/DDBJ databases">
        <title>Alkaliphilus serpentinus sp. nov. and Alkaliphilus pronyensis sp. nov., two novel anaerobic alkaliphilic species isolated from the serpentinized-hosted hydrothermal field of the Prony Bay (New Caledonia).</title>
        <authorList>
            <person name="Postec A."/>
        </authorList>
    </citation>
    <scope>NUCLEOTIDE SEQUENCE [LARGE SCALE GENOMIC DNA]</scope>
    <source>
        <strain evidence="14 15">LacT</strain>
    </source>
</reference>
<dbReference type="PROSITE" id="PS50109">
    <property type="entry name" value="HIS_KIN"/>
    <property type="match status" value="1"/>
</dbReference>
<dbReference type="CDD" id="cd00082">
    <property type="entry name" value="HisKA"/>
    <property type="match status" value="1"/>
</dbReference>
<dbReference type="GO" id="GO:0005886">
    <property type="term" value="C:plasma membrane"/>
    <property type="evidence" value="ECO:0007669"/>
    <property type="project" value="TreeGrafter"/>
</dbReference>
<dbReference type="InterPro" id="IPR003594">
    <property type="entry name" value="HATPase_dom"/>
</dbReference>
<evidence type="ECO:0000256" key="9">
    <source>
        <dbReference type="ARBA" id="ARBA00023012"/>
    </source>
</evidence>
<comment type="catalytic activity">
    <reaction evidence="1">
        <text>ATP + protein L-histidine = ADP + protein N-phospho-L-histidine.</text>
        <dbReference type="EC" id="2.7.13.3"/>
    </reaction>
</comment>
<evidence type="ECO:0000256" key="6">
    <source>
        <dbReference type="ARBA" id="ARBA00022692"/>
    </source>
</evidence>
<dbReference type="PROSITE" id="PS50885">
    <property type="entry name" value="HAMP"/>
    <property type="match status" value="1"/>
</dbReference>
<dbReference type="Gene3D" id="6.10.340.10">
    <property type="match status" value="1"/>
</dbReference>
<evidence type="ECO:0000259" key="13">
    <source>
        <dbReference type="PROSITE" id="PS50885"/>
    </source>
</evidence>
<evidence type="ECO:0000313" key="14">
    <source>
        <dbReference type="EMBL" id="KAB3527448.1"/>
    </source>
</evidence>
<feature type="domain" description="Histidine kinase" evidence="12">
    <location>
        <begin position="171"/>
        <end position="386"/>
    </location>
</feature>
<dbReference type="EC" id="2.7.13.3" evidence="3"/>
<evidence type="ECO:0000256" key="4">
    <source>
        <dbReference type="ARBA" id="ARBA00022553"/>
    </source>
</evidence>
<organism evidence="14 15">
    <name type="scientific">Alkaliphilus serpentinus</name>
    <dbReference type="NCBI Taxonomy" id="1482731"/>
    <lineage>
        <taxon>Bacteria</taxon>
        <taxon>Bacillati</taxon>
        <taxon>Bacillota</taxon>
        <taxon>Clostridia</taxon>
        <taxon>Peptostreptococcales</taxon>
        <taxon>Natronincolaceae</taxon>
        <taxon>Alkaliphilus</taxon>
    </lineage>
</organism>
<dbReference type="EMBL" id="WBZB01000042">
    <property type="protein sequence ID" value="KAB3527448.1"/>
    <property type="molecule type" value="Genomic_DNA"/>
</dbReference>
<keyword evidence="8 11" id="KW-1133">Transmembrane helix</keyword>
<gene>
    <name evidence="14" type="ORF">F8153_12130</name>
</gene>
<keyword evidence="9" id="KW-0902">Two-component regulatory system</keyword>
<dbReference type="OrthoDB" id="84942at2"/>
<dbReference type="InterPro" id="IPR005467">
    <property type="entry name" value="His_kinase_dom"/>
</dbReference>
<dbReference type="InterPro" id="IPR036890">
    <property type="entry name" value="HATPase_C_sf"/>
</dbReference>
<name>A0A833HME7_9FIRM</name>
<proteinExistence type="predicted"/>
<keyword evidence="7 14" id="KW-0418">Kinase</keyword>
<dbReference type="InterPro" id="IPR036097">
    <property type="entry name" value="HisK_dim/P_sf"/>
</dbReference>
<dbReference type="PANTHER" id="PTHR45528">
    <property type="entry name" value="SENSOR HISTIDINE KINASE CPXA"/>
    <property type="match status" value="1"/>
</dbReference>
<dbReference type="SUPFAM" id="SSF47384">
    <property type="entry name" value="Homodimeric domain of signal transducing histidine kinase"/>
    <property type="match status" value="1"/>
</dbReference>
<sequence length="389" mass="44402">MDKIKDMSIKKAFITLTFISIVIAVLLSSMSFLGFETIRSNILAKYYTGQNSTSLNPNIIFVDPSTFNQTDQIILKLTDYFRFVLPIIFFIVSVIAAAYIFYNTKLRKPLALLKTSAKKISDNDLDFTIDNNSKDEMGDLCDSFETMRKELLSNNINMWRMMEERKRLNAAFAHDMRTPITVLKGYTDLLTNYIPTDKLNQDKLLSTVSLMADNVSRLEKYVDTMNNIQKMEDMEIRPTEVETSKLINNFEGSLRILSEEQGKTYVLNNQINAFSMSLDEEVVLRVVENIAINAFRYAKKHISINCYTDQNLLYYEIIDDGKGFSHEDLKFATEPFYKDKSITDNSHLGLGLNISKIQCQKHGGSITLSNAKEIGAKVTVAFSLKVDKK</sequence>
<keyword evidence="5" id="KW-0808">Transferase</keyword>
<evidence type="ECO:0000256" key="3">
    <source>
        <dbReference type="ARBA" id="ARBA00012438"/>
    </source>
</evidence>
<dbReference type="Gene3D" id="3.30.565.10">
    <property type="entry name" value="Histidine kinase-like ATPase, C-terminal domain"/>
    <property type="match status" value="1"/>
</dbReference>
<dbReference type="CDD" id="cd06225">
    <property type="entry name" value="HAMP"/>
    <property type="match status" value="1"/>
</dbReference>